<dbReference type="InterPro" id="IPR050791">
    <property type="entry name" value="Aldo-Keto_reductase"/>
</dbReference>
<dbReference type="InterPro" id="IPR023210">
    <property type="entry name" value="NADP_OxRdtase_dom"/>
</dbReference>
<dbReference type="InterPro" id="IPR020471">
    <property type="entry name" value="AKR"/>
</dbReference>
<keyword evidence="4" id="KW-1185">Reference proteome</keyword>
<dbReference type="InterPro" id="IPR036812">
    <property type="entry name" value="NAD(P)_OxRdtase_dom_sf"/>
</dbReference>
<evidence type="ECO:0000256" key="1">
    <source>
        <dbReference type="ARBA" id="ARBA00023002"/>
    </source>
</evidence>
<accession>A0A6A6UQ10</accession>
<dbReference type="GO" id="GO:0005737">
    <property type="term" value="C:cytoplasm"/>
    <property type="evidence" value="ECO:0007669"/>
    <property type="project" value="TreeGrafter"/>
</dbReference>
<organism evidence="3 4">
    <name type="scientific">Microthyrium microscopicum</name>
    <dbReference type="NCBI Taxonomy" id="703497"/>
    <lineage>
        <taxon>Eukaryota</taxon>
        <taxon>Fungi</taxon>
        <taxon>Dikarya</taxon>
        <taxon>Ascomycota</taxon>
        <taxon>Pezizomycotina</taxon>
        <taxon>Dothideomycetes</taxon>
        <taxon>Dothideomycetes incertae sedis</taxon>
        <taxon>Microthyriales</taxon>
        <taxon>Microthyriaceae</taxon>
        <taxon>Microthyrium</taxon>
    </lineage>
</organism>
<dbReference type="SUPFAM" id="SSF51430">
    <property type="entry name" value="NAD(P)-linked oxidoreductase"/>
    <property type="match status" value="1"/>
</dbReference>
<evidence type="ECO:0000259" key="2">
    <source>
        <dbReference type="Pfam" id="PF00248"/>
    </source>
</evidence>
<dbReference type="OrthoDB" id="37537at2759"/>
<feature type="domain" description="NADP-dependent oxidoreductase" evidence="2">
    <location>
        <begin position="21"/>
        <end position="317"/>
    </location>
</feature>
<sequence>MMSPSYPTRKLGKNGPQVTSIGWGAMGLSAFYGTIKPDNERLALLDQLYDLGQRNWDSADMYGDSEDLLGKWFKANPDKRANIFLATKFANGRSENGDRWVNSSPEYAKQACAKSLKRLNVDYIDLYYCHRQDPKVPIEQTVRAMAELQKEGKIKYIGLSECSATSLRRACKIAHIDAVQLEYSPFSLDIEKPEIDLLKTARELGVAVVAYSPLGRGMIGTKARSTDDFPDDDFRKGLPRFQGENFKKNIELSDKFVSMAKSKGCTATQLALAWLLAQDDNVIPIPGSTNLERIKENMGALEVKLTKEELSEIRKASEASEPAGTRYPEAMMGYSFVDTVEE</sequence>
<dbReference type="PANTHER" id="PTHR43625">
    <property type="entry name" value="AFLATOXIN B1 ALDEHYDE REDUCTASE"/>
    <property type="match status" value="1"/>
</dbReference>
<dbReference type="GO" id="GO:0016491">
    <property type="term" value="F:oxidoreductase activity"/>
    <property type="evidence" value="ECO:0007669"/>
    <property type="project" value="UniProtKB-KW"/>
</dbReference>
<dbReference type="PRINTS" id="PR00069">
    <property type="entry name" value="ALDKETRDTASE"/>
</dbReference>
<gene>
    <name evidence="3" type="ORF">BT63DRAFT_168772</name>
</gene>
<keyword evidence="1" id="KW-0560">Oxidoreductase</keyword>
<name>A0A6A6UQ10_9PEZI</name>
<dbReference type="PANTHER" id="PTHR43625:SF40">
    <property type="entry name" value="ALDO-KETO REDUCTASE YAKC [NADP(+)]"/>
    <property type="match status" value="1"/>
</dbReference>
<dbReference type="AlphaFoldDB" id="A0A6A6UQ10"/>
<dbReference type="Pfam" id="PF00248">
    <property type="entry name" value="Aldo_ket_red"/>
    <property type="match status" value="1"/>
</dbReference>
<dbReference type="Gene3D" id="3.20.20.100">
    <property type="entry name" value="NADP-dependent oxidoreductase domain"/>
    <property type="match status" value="1"/>
</dbReference>
<evidence type="ECO:0000313" key="4">
    <source>
        <dbReference type="Proteomes" id="UP000799302"/>
    </source>
</evidence>
<reference evidence="3" key="1">
    <citation type="journal article" date="2020" name="Stud. Mycol.">
        <title>101 Dothideomycetes genomes: a test case for predicting lifestyles and emergence of pathogens.</title>
        <authorList>
            <person name="Haridas S."/>
            <person name="Albert R."/>
            <person name="Binder M."/>
            <person name="Bloem J."/>
            <person name="Labutti K."/>
            <person name="Salamov A."/>
            <person name="Andreopoulos B."/>
            <person name="Baker S."/>
            <person name="Barry K."/>
            <person name="Bills G."/>
            <person name="Bluhm B."/>
            <person name="Cannon C."/>
            <person name="Castanera R."/>
            <person name="Culley D."/>
            <person name="Daum C."/>
            <person name="Ezra D."/>
            <person name="Gonzalez J."/>
            <person name="Henrissat B."/>
            <person name="Kuo A."/>
            <person name="Liang C."/>
            <person name="Lipzen A."/>
            <person name="Lutzoni F."/>
            <person name="Magnuson J."/>
            <person name="Mondo S."/>
            <person name="Nolan M."/>
            <person name="Ohm R."/>
            <person name="Pangilinan J."/>
            <person name="Park H.-J."/>
            <person name="Ramirez L."/>
            <person name="Alfaro M."/>
            <person name="Sun H."/>
            <person name="Tritt A."/>
            <person name="Yoshinaga Y."/>
            <person name="Zwiers L.-H."/>
            <person name="Turgeon B."/>
            <person name="Goodwin S."/>
            <person name="Spatafora J."/>
            <person name="Crous P."/>
            <person name="Grigoriev I."/>
        </authorList>
    </citation>
    <scope>NUCLEOTIDE SEQUENCE</scope>
    <source>
        <strain evidence="3">CBS 115976</strain>
    </source>
</reference>
<evidence type="ECO:0000313" key="3">
    <source>
        <dbReference type="EMBL" id="KAF2673870.1"/>
    </source>
</evidence>
<proteinExistence type="predicted"/>
<dbReference type="EMBL" id="MU004231">
    <property type="protein sequence ID" value="KAF2673870.1"/>
    <property type="molecule type" value="Genomic_DNA"/>
</dbReference>
<dbReference type="Proteomes" id="UP000799302">
    <property type="component" value="Unassembled WGS sequence"/>
</dbReference>
<protein>
    <submittedName>
        <fullName evidence="3">Putative aldo-keto reductase</fullName>
    </submittedName>
</protein>